<protein>
    <submittedName>
        <fullName evidence="1">Uncharacterized protein</fullName>
    </submittedName>
</protein>
<organism evidence="1 2">
    <name type="scientific">Reticulibacter mediterranei</name>
    <dbReference type="NCBI Taxonomy" id="2778369"/>
    <lineage>
        <taxon>Bacteria</taxon>
        <taxon>Bacillati</taxon>
        <taxon>Chloroflexota</taxon>
        <taxon>Ktedonobacteria</taxon>
        <taxon>Ktedonobacterales</taxon>
        <taxon>Reticulibacteraceae</taxon>
        <taxon>Reticulibacter</taxon>
    </lineage>
</organism>
<sequence length="81" mass="8934">MGDVVYLCLHLSLSNRSLKGLMVHDFQLGQLVHGKPFPLVQLQIDMWPFSLQVAGQFIPMNNCHGDELGVGGKLPSLYVPS</sequence>
<evidence type="ECO:0000313" key="2">
    <source>
        <dbReference type="Proteomes" id="UP000597444"/>
    </source>
</evidence>
<dbReference type="Proteomes" id="UP000597444">
    <property type="component" value="Unassembled WGS sequence"/>
</dbReference>
<dbReference type="AlphaFoldDB" id="A0A8J3J072"/>
<proteinExistence type="predicted"/>
<keyword evidence="2" id="KW-1185">Reference proteome</keyword>
<name>A0A8J3J072_9CHLR</name>
<dbReference type="EMBL" id="BNJK01000002">
    <property type="protein sequence ID" value="GHO98451.1"/>
    <property type="molecule type" value="Genomic_DNA"/>
</dbReference>
<comment type="caution">
    <text evidence="1">The sequence shown here is derived from an EMBL/GenBank/DDBJ whole genome shotgun (WGS) entry which is preliminary data.</text>
</comment>
<evidence type="ECO:0000313" key="1">
    <source>
        <dbReference type="EMBL" id="GHO98451.1"/>
    </source>
</evidence>
<reference evidence="1" key="1">
    <citation type="submission" date="2020-10" db="EMBL/GenBank/DDBJ databases">
        <title>Taxonomic study of unclassified bacteria belonging to the class Ktedonobacteria.</title>
        <authorList>
            <person name="Yabe S."/>
            <person name="Wang C.M."/>
            <person name="Zheng Y."/>
            <person name="Sakai Y."/>
            <person name="Cavaletti L."/>
            <person name="Monciardini P."/>
            <person name="Donadio S."/>
        </authorList>
    </citation>
    <scope>NUCLEOTIDE SEQUENCE</scope>
    <source>
        <strain evidence="1">ID150040</strain>
    </source>
</reference>
<gene>
    <name evidence="1" type="ORF">KSF_084990</name>
</gene>
<accession>A0A8J3J072</accession>